<accession>A0ABT1GYV2</accession>
<feature type="domain" description="EamA" evidence="8">
    <location>
        <begin position="157"/>
        <end position="286"/>
    </location>
</feature>
<sequence>MSRTQSTPATMSLGLAVPTVLLYAAGYPIGAATIAVMSPFLVILIRFAASAVLLWGVLAVRRVPLPPRRQLGHAAIAGVLTQGVQFLGCYWGLSHGVPAGLAALIVALNPVATSAIMMAALGHRESRWGVAALVLATVSVVLACAPSLVADHHLGVGIVAVIVGMLGLSVGGIHQGRRCVGMDPMLITAIGVTTSTPLAALVAVASPMHVTDWPRAGVLLVVMVVFSSIGATSLYAACIARSGPRAASILFAVIPSVAGVMAWIGLGEALSPLAVVGLVLGAVACVAQSRAGQPRAGSTASTTDSADRGHARTARATRPTSEAATSGSR</sequence>
<reference evidence="9 10" key="1">
    <citation type="submission" date="2022-06" db="EMBL/GenBank/DDBJ databases">
        <title>Genomic Encyclopedia of Archaeal and Bacterial Type Strains, Phase II (KMG-II): from individual species to whole genera.</title>
        <authorList>
            <person name="Goeker M."/>
        </authorList>
    </citation>
    <scope>NUCLEOTIDE SEQUENCE [LARGE SCALE GENOMIC DNA]</scope>
    <source>
        <strain evidence="9 10">DSM 45037</strain>
    </source>
</reference>
<evidence type="ECO:0000313" key="10">
    <source>
        <dbReference type="Proteomes" id="UP001205740"/>
    </source>
</evidence>
<dbReference type="Proteomes" id="UP001205740">
    <property type="component" value="Unassembled WGS sequence"/>
</dbReference>
<evidence type="ECO:0000313" key="9">
    <source>
        <dbReference type="EMBL" id="MCP2160169.1"/>
    </source>
</evidence>
<dbReference type="InterPro" id="IPR000620">
    <property type="entry name" value="EamA_dom"/>
</dbReference>
<evidence type="ECO:0000259" key="8">
    <source>
        <dbReference type="Pfam" id="PF00892"/>
    </source>
</evidence>
<dbReference type="EMBL" id="JAMTCG010000002">
    <property type="protein sequence ID" value="MCP2160169.1"/>
    <property type="molecule type" value="Genomic_DNA"/>
</dbReference>
<feature type="transmembrane region" description="Helical" evidence="7">
    <location>
        <begin position="36"/>
        <end position="59"/>
    </location>
</feature>
<evidence type="ECO:0000256" key="7">
    <source>
        <dbReference type="SAM" id="Phobius"/>
    </source>
</evidence>
<dbReference type="PANTHER" id="PTHR32322">
    <property type="entry name" value="INNER MEMBRANE TRANSPORTER"/>
    <property type="match status" value="1"/>
</dbReference>
<dbReference type="InterPro" id="IPR037185">
    <property type="entry name" value="EmrE-like"/>
</dbReference>
<feature type="domain" description="EamA" evidence="8">
    <location>
        <begin position="15"/>
        <end position="142"/>
    </location>
</feature>
<proteinExistence type="inferred from homology"/>
<feature type="transmembrane region" description="Helical" evidence="7">
    <location>
        <begin position="270"/>
        <end position="287"/>
    </location>
</feature>
<evidence type="ECO:0000256" key="1">
    <source>
        <dbReference type="ARBA" id="ARBA00004141"/>
    </source>
</evidence>
<dbReference type="SUPFAM" id="SSF103481">
    <property type="entry name" value="Multidrug resistance efflux transporter EmrE"/>
    <property type="match status" value="2"/>
</dbReference>
<feature type="transmembrane region" description="Helical" evidence="7">
    <location>
        <begin position="217"/>
        <end position="239"/>
    </location>
</feature>
<keyword evidence="4 7" id="KW-1133">Transmembrane helix</keyword>
<dbReference type="RefSeq" id="WP_253653741.1">
    <property type="nucleotide sequence ID" value="NZ_BAAAOE010000001.1"/>
</dbReference>
<comment type="subcellular location">
    <subcellularLocation>
        <location evidence="1">Membrane</location>
        <topology evidence="1">Multi-pass membrane protein</topology>
    </subcellularLocation>
</comment>
<comment type="similarity">
    <text evidence="2">Belongs to the EamA transporter family.</text>
</comment>
<feature type="region of interest" description="Disordered" evidence="6">
    <location>
        <begin position="293"/>
        <end position="329"/>
    </location>
</feature>
<feature type="transmembrane region" description="Helical" evidence="7">
    <location>
        <begin position="71"/>
        <end position="93"/>
    </location>
</feature>
<feature type="transmembrane region" description="Helical" evidence="7">
    <location>
        <begin position="185"/>
        <end position="205"/>
    </location>
</feature>
<comment type="caution">
    <text evidence="9">The sequence shown here is derived from an EMBL/GenBank/DDBJ whole genome shotgun (WGS) entry which is preliminary data.</text>
</comment>
<feature type="compositionally biased region" description="Polar residues" evidence="6">
    <location>
        <begin position="318"/>
        <end position="329"/>
    </location>
</feature>
<organism evidence="9 10">
    <name type="scientific">Williamsia serinedens</name>
    <dbReference type="NCBI Taxonomy" id="391736"/>
    <lineage>
        <taxon>Bacteria</taxon>
        <taxon>Bacillati</taxon>
        <taxon>Actinomycetota</taxon>
        <taxon>Actinomycetes</taxon>
        <taxon>Mycobacteriales</taxon>
        <taxon>Nocardiaceae</taxon>
        <taxon>Williamsia</taxon>
    </lineage>
</organism>
<feature type="transmembrane region" description="Helical" evidence="7">
    <location>
        <begin position="246"/>
        <end position="264"/>
    </location>
</feature>
<protein>
    <submittedName>
        <fullName evidence="9">Permease of the drug/metabolite transporter (DMT) superfamily</fullName>
    </submittedName>
</protein>
<feature type="transmembrane region" description="Helical" evidence="7">
    <location>
        <begin position="154"/>
        <end position="173"/>
    </location>
</feature>
<keyword evidence="10" id="KW-1185">Reference proteome</keyword>
<dbReference type="PANTHER" id="PTHR32322:SF2">
    <property type="entry name" value="EAMA DOMAIN-CONTAINING PROTEIN"/>
    <property type="match status" value="1"/>
</dbReference>
<evidence type="ECO:0000256" key="6">
    <source>
        <dbReference type="SAM" id="MobiDB-lite"/>
    </source>
</evidence>
<gene>
    <name evidence="9" type="ORF">LX12_001348</name>
</gene>
<feature type="transmembrane region" description="Helical" evidence="7">
    <location>
        <begin position="99"/>
        <end position="121"/>
    </location>
</feature>
<evidence type="ECO:0000256" key="3">
    <source>
        <dbReference type="ARBA" id="ARBA00022692"/>
    </source>
</evidence>
<feature type="transmembrane region" description="Helical" evidence="7">
    <location>
        <begin position="128"/>
        <end position="148"/>
    </location>
</feature>
<name>A0ABT1GYV2_9NOCA</name>
<evidence type="ECO:0000256" key="5">
    <source>
        <dbReference type="ARBA" id="ARBA00023136"/>
    </source>
</evidence>
<keyword evidence="5 7" id="KW-0472">Membrane</keyword>
<evidence type="ECO:0000256" key="4">
    <source>
        <dbReference type="ARBA" id="ARBA00022989"/>
    </source>
</evidence>
<evidence type="ECO:0000256" key="2">
    <source>
        <dbReference type="ARBA" id="ARBA00007362"/>
    </source>
</evidence>
<dbReference type="InterPro" id="IPR050638">
    <property type="entry name" value="AA-Vitamin_Transporters"/>
</dbReference>
<dbReference type="Pfam" id="PF00892">
    <property type="entry name" value="EamA"/>
    <property type="match status" value="2"/>
</dbReference>
<keyword evidence="3 7" id="KW-0812">Transmembrane</keyword>